<name>A0AA40KVG0_9HYME</name>
<evidence type="ECO:0000256" key="1">
    <source>
        <dbReference type="SAM" id="MobiDB-lite"/>
    </source>
</evidence>
<evidence type="ECO:0000313" key="2">
    <source>
        <dbReference type="EMBL" id="KAK1134255.1"/>
    </source>
</evidence>
<gene>
    <name evidence="2" type="ORF">K0M31_012037</name>
</gene>
<dbReference type="Proteomes" id="UP001177670">
    <property type="component" value="Unassembled WGS sequence"/>
</dbReference>
<protein>
    <submittedName>
        <fullName evidence="2">Uncharacterized protein</fullName>
    </submittedName>
</protein>
<feature type="compositionally biased region" description="Basic residues" evidence="1">
    <location>
        <begin position="140"/>
        <end position="153"/>
    </location>
</feature>
<feature type="compositionally biased region" description="Low complexity" evidence="1">
    <location>
        <begin position="127"/>
        <end position="139"/>
    </location>
</feature>
<dbReference type="EMBL" id="JAHYIQ010000003">
    <property type="protein sequence ID" value="KAK1134255.1"/>
    <property type="molecule type" value="Genomic_DNA"/>
</dbReference>
<comment type="caution">
    <text evidence="2">The sequence shown here is derived from an EMBL/GenBank/DDBJ whole genome shotgun (WGS) entry which is preliminary data.</text>
</comment>
<proteinExistence type="predicted"/>
<dbReference type="AlphaFoldDB" id="A0AA40KVG0"/>
<evidence type="ECO:0000313" key="3">
    <source>
        <dbReference type="Proteomes" id="UP001177670"/>
    </source>
</evidence>
<sequence>MRKQGLVIEVMDHKDVETIGKCGLDKIGFLVERPKKVDPSIIIYDVERDYREEELKEDLIKKNLECSSDDDDELDKLHKMVPWWSDQLTKLKKKITMAKKQLLRAIQATRRSAGESACPRRGRRSRGTASRPCRYARAVGNHRRGRRNRALRK</sequence>
<keyword evidence="3" id="KW-1185">Reference proteome</keyword>
<accession>A0AA40KVG0</accession>
<feature type="region of interest" description="Disordered" evidence="1">
    <location>
        <begin position="113"/>
        <end position="153"/>
    </location>
</feature>
<reference evidence="2" key="1">
    <citation type="submission" date="2021-10" db="EMBL/GenBank/DDBJ databases">
        <title>Melipona bicolor Genome sequencing and assembly.</title>
        <authorList>
            <person name="Araujo N.S."/>
            <person name="Arias M.C."/>
        </authorList>
    </citation>
    <scope>NUCLEOTIDE SEQUENCE</scope>
    <source>
        <strain evidence="2">USP_2M_L1-L4_2017</strain>
        <tissue evidence="2">Whole body</tissue>
    </source>
</reference>
<organism evidence="2 3">
    <name type="scientific">Melipona bicolor</name>
    <dbReference type="NCBI Taxonomy" id="60889"/>
    <lineage>
        <taxon>Eukaryota</taxon>
        <taxon>Metazoa</taxon>
        <taxon>Ecdysozoa</taxon>
        <taxon>Arthropoda</taxon>
        <taxon>Hexapoda</taxon>
        <taxon>Insecta</taxon>
        <taxon>Pterygota</taxon>
        <taxon>Neoptera</taxon>
        <taxon>Endopterygota</taxon>
        <taxon>Hymenoptera</taxon>
        <taxon>Apocrita</taxon>
        <taxon>Aculeata</taxon>
        <taxon>Apoidea</taxon>
        <taxon>Anthophila</taxon>
        <taxon>Apidae</taxon>
        <taxon>Melipona</taxon>
    </lineage>
</organism>